<protein>
    <submittedName>
        <fullName evidence="8">TolC family protein</fullName>
    </submittedName>
</protein>
<comment type="subcellular location">
    <subcellularLocation>
        <location evidence="1">Cell outer membrane</location>
    </subcellularLocation>
</comment>
<dbReference type="GO" id="GO:0015562">
    <property type="term" value="F:efflux transmembrane transporter activity"/>
    <property type="evidence" value="ECO:0007669"/>
    <property type="project" value="InterPro"/>
</dbReference>
<dbReference type="GO" id="GO:0015288">
    <property type="term" value="F:porin activity"/>
    <property type="evidence" value="ECO:0007669"/>
    <property type="project" value="TreeGrafter"/>
</dbReference>
<keyword evidence="7" id="KW-0998">Cell outer membrane</keyword>
<dbReference type="Proteomes" id="UP000653730">
    <property type="component" value="Unassembled WGS sequence"/>
</dbReference>
<keyword evidence="6" id="KW-0472">Membrane</keyword>
<organism evidence="8 9">
    <name type="scientific">Sinomicrobium weinanense</name>
    <dbReference type="NCBI Taxonomy" id="2842200"/>
    <lineage>
        <taxon>Bacteria</taxon>
        <taxon>Pseudomonadati</taxon>
        <taxon>Bacteroidota</taxon>
        <taxon>Flavobacteriia</taxon>
        <taxon>Flavobacteriales</taxon>
        <taxon>Flavobacteriaceae</taxon>
        <taxon>Sinomicrobium</taxon>
    </lineage>
</organism>
<dbReference type="SUPFAM" id="SSF56954">
    <property type="entry name" value="Outer membrane efflux proteins (OEP)"/>
    <property type="match status" value="1"/>
</dbReference>
<dbReference type="PANTHER" id="PTHR30026:SF20">
    <property type="entry name" value="OUTER MEMBRANE PROTEIN TOLC"/>
    <property type="match status" value="1"/>
</dbReference>
<gene>
    <name evidence="8" type="ORF">IBL28_17725</name>
</gene>
<dbReference type="Pfam" id="PF02321">
    <property type="entry name" value="OEP"/>
    <property type="match status" value="2"/>
</dbReference>
<reference evidence="8 9" key="1">
    <citation type="submission" date="2020-09" db="EMBL/GenBank/DDBJ databases">
        <title>Sinomicrobium weinanense sp. nov., a halophilic bacteria isolated from saline-alkali soil.</title>
        <authorList>
            <person name="Wu P."/>
            <person name="Ren H."/>
            <person name="Mei Y."/>
            <person name="Liang Y."/>
            <person name="Chen Z."/>
        </authorList>
    </citation>
    <scope>NUCLEOTIDE SEQUENCE [LARGE SCALE GENOMIC DNA]</scope>
    <source>
        <strain evidence="8 9">FJxs</strain>
    </source>
</reference>
<dbReference type="RefSeq" id="WP_187966944.1">
    <property type="nucleotide sequence ID" value="NZ_JACVDC010000074.1"/>
</dbReference>
<dbReference type="AlphaFoldDB" id="A0A926Q5C4"/>
<dbReference type="Gene3D" id="1.20.1600.10">
    <property type="entry name" value="Outer membrane efflux proteins (OEP)"/>
    <property type="match status" value="1"/>
</dbReference>
<comment type="caution">
    <text evidence="8">The sequence shown here is derived from an EMBL/GenBank/DDBJ whole genome shotgun (WGS) entry which is preliminary data.</text>
</comment>
<evidence type="ECO:0000256" key="4">
    <source>
        <dbReference type="ARBA" id="ARBA00022452"/>
    </source>
</evidence>
<dbReference type="PANTHER" id="PTHR30026">
    <property type="entry name" value="OUTER MEMBRANE PROTEIN TOLC"/>
    <property type="match status" value="1"/>
</dbReference>
<dbReference type="InterPro" id="IPR003423">
    <property type="entry name" value="OMP_efflux"/>
</dbReference>
<proteinExistence type="inferred from homology"/>
<evidence type="ECO:0000256" key="3">
    <source>
        <dbReference type="ARBA" id="ARBA00022448"/>
    </source>
</evidence>
<evidence type="ECO:0000256" key="5">
    <source>
        <dbReference type="ARBA" id="ARBA00022692"/>
    </source>
</evidence>
<accession>A0A926Q5C4</accession>
<evidence type="ECO:0000313" key="9">
    <source>
        <dbReference type="Proteomes" id="UP000653730"/>
    </source>
</evidence>
<dbReference type="GO" id="GO:0009279">
    <property type="term" value="C:cell outer membrane"/>
    <property type="evidence" value="ECO:0007669"/>
    <property type="project" value="UniProtKB-SubCell"/>
</dbReference>
<evidence type="ECO:0000313" key="8">
    <source>
        <dbReference type="EMBL" id="MBC9797815.1"/>
    </source>
</evidence>
<sequence>MEETLEMASQESLDAFKAKRQYGADYWRYRSFEARLLPHVDFEMEPLTYNRSFIQRYDPDNNIDVYRLQQNLNTFAQISVSQNIMATGAKIYLNSSFNRLVNYSESNIENYSTTPIRIGLNQPIMAFNELKWLNKTAEMEYEKAKKDFLYEQQQIYLRTLSMFFRWALAHTQVKIAVENKENAHRLYNIGKKRYDLGSIEKDELLNLELDDFTSTTNLNQVQQQLQEVISELNLYLNRDDLSEYTPELPEMVSHLKISVEEAREYASQNNPNLLNINIRKINAEKNLDQTIKDNRFDLSINASYGLNQQANTFADAYSHFLDQQIVAVQFSMPLLDWGERKGNIRVARMTKEVQDIEISQDENDIHRQLELKVSNFNLQEEQVMAALRAREISRESYKITEKRFLSGKVDLLRLSSAREAWQNASEQYIESLQNYWNYYYEVQQLTLYDFIHDSALSKNFDKLLEE</sequence>
<evidence type="ECO:0000256" key="7">
    <source>
        <dbReference type="ARBA" id="ARBA00023237"/>
    </source>
</evidence>
<dbReference type="GO" id="GO:1990281">
    <property type="term" value="C:efflux pump complex"/>
    <property type="evidence" value="ECO:0007669"/>
    <property type="project" value="TreeGrafter"/>
</dbReference>
<evidence type="ECO:0000256" key="2">
    <source>
        <dbReference type="ARBA" id="ARBA00007613"/>
    </source>
</evidence>
<dbReference type="EMBL" id="JACVDC010000074">
    <property type="protein sequence ID" value="MBC9797815.1"/>
    <property type="molecule type" value="Genomic_DNA"/>
</dbReference>
<name>A0A926Q5C4_9FLAO</name>
<comment type="similarity">
    <text evidence="2">Belongs to the outer membrane factor (OMF) (TC 1.B.17) family.</text>
</comment>
<evidence type="ECO:0000256" key="6">
    <source>
        <dbReference type="ARBA" id="ARBA00023136"/>
    </source>
</evidence>
<evidence type="ECO:0000256" key="1">
    <source>
        <dbReference type="ARBA" id="ARBA00004442"/>
    </source>
</evidence>
<keyword evidence="4" id="KW-1134">Transmembrane beta strand</keyword>
<keyword evidence="5" id="KW-0812">Transmembrane</keyword>
<keyword evidence="9" id="KW-1185">Reference proteome</keyword>
<keyword evidence="3" id="KW-0813">Transport</keyword>
<dbReference type="InterPro" id="IPR051906">
    <property type="entry name" value="TolC-like"/>
</dbReference>